<evidence type="ECO:0000313" key="1">
    <source>
        <dbReference type="EMBL" id="KAJ9544787.1"/>
    </source>
</evidence>
<organism evidence="1 2">
    <name type="scientific">Centaurea solstitialis</name>
    <name type="common">yellow star-thistle</name>
    <dbReference type="NCBI Taxonomy" id="347529"/>
    <lineage>
        <taxon>Eukaryota</taxon>
        <taxon>Viridiplantae</taxon>
        <taxon>Streptophyta</taxon>
        <taxon>Embryophyta</taxon>
        <taxon>Tracheophyta</taxon>
        <taxon>Spermatophyta</taxon>
        <taxon>Magnoliopsida</taxon>
        <taxon>eudicotyledons</taxon>
        <taxon>Gunneridae</taxon>
        <taxon>Pentapetalae</taxon>
        <taxon>asterids</taxon>
        <taxon>campanulids</taxon>
        <taxon>Asterales</taxon>
        <taxon>Asteraceae</taxon>
        <taxon>Carduoideae</taxon>
        <taxon>Cardueae</taxon>
        <taxon>Centaureinae</taxon>
        <taxon>Centaurea</taxon>
    </lineage>
</organism>
<dbReference type="PANTHER" id="PTHR36617:SF16">
    <property type="entry name" value="OS04G0516500 PROTEIN"/>
    <property type="match status" value="1"/>
</dbReference>
<comment type="caution">
    <text evidence="1">The sequence shown here is derived from an EMBL/GenBank/DDBJ whole genome shotgun (WGS) entry which is preliminary data.</text>
</comment>
<proteinExistence type="predicted"/>
<accession>A0AA38W360</accession>
<name>A0AA38W360_9ASTR</name>
<reference evidence="1" key="1">
    <citation type="submission" date="2023-03" db="EMBL/GenBank/DDBJ databases">
        <title>Chromosome-scale reference genome and RAD-based genetic map of yellow starthistle (Centaurea solstitialis) reveal putative structural variation and QTLs associated with invader traits.</title>
        <authorList>
            <person name="Reatini B."/>
            <person name="Cang F.A."/>
            <person name="Jiang Q."/>
            <person name="Mckibben M.T.W."/>
            <person name="Barker M.S."/>
            <person name="Rieseberg L.H."/>
            <person name="Dlugosch K.M."/>
        </authorList>
    </citation>
    <scope>NUCLEOTIDE SEQUENCE</scope>
    <source>
        <strain evidence="1">CAN-66</strain>
        <tissue evidence="1">Leaf</tissue>
    </source>
</reference>
<sequence>MSKKSNRVIELEITLDNLQQMHHTLQHSTLSLYFLSLFRAPSGGWGLREERGKSNISWTKGWEFSGSFNRIIGNGANSRFWGDKWLGNKTLSKEFPRLCCLDTNLEASIANRGAWRGENWEWKWSWSREPRELERRLIGREQEKVGKDKWVWEWDKGGCYSVKGVRERLEGAVVVGGPGTGATLYCPLVPKKLGRLLTHAMLNNKGIDLHTILCPRCGKVTEDADHALVGCAAVKSLWDRMGTWWNKPRSGSNTVSQLIQEDKNLL</sequence>
<dbReference type="AlphaFoldDB" id="A0AA38W360"/>
<keyword evidence="2" id="KW-1185">Reference proteome</keyword>
<dbReference type="Proteomes" id="UP001172457">
    <property type="component" value="Chromosome 6"/>
</dbReference>
<evidence type="ECO:0008006" key="3">
    <source>
        <dbReference type="Google" id="ProtNLM"/>
    </source>
</evidence>
<protein>
    <recommendedName>
        <fullName evidence="3">Reverse transcriptase zinc-binding domain-containing protein</fullName>
    </recommendedName>
</protein>
<gene>
    <name evidence="1" type="ORF">OSB04_024494</name>
</gene>
<evidence type="ECO:0000313" key="2">
    <source>
        <dbReference type="Proteomes" id="UP001172457"/>
    </source>
</evidence>
<dbReference type="PANTHER" id="PTHR36617">
    <property type="entry name" value="PROTEIN, PUTATIVE-RELATED"/>
    <property type="match status" value="1"/>
</dbReference>
<dbReference type="EMBL" id="JARYMX010000006">
    <property type="protein sequence ID" value="KAJ9544787.1"/>
    <property type="molecule type" value="Genomic_DNA"/>
</dbReference>